<proteinExistence type="predicted"/>
<protein>
    <submittedName>
        <fullName evidence="1">Uncharacterized protein</fullName>
    </submittedName>
</protein>
<keyword evidence="2" id="KW-1185">Reference proteome</keyword>
<evidence type="ECO:0000313" key="1">
    <source>
        <dbReference type="EMBL" id="MBA0085815.1"/>
    </source>
</evidence>
<name>A0A7V8SX15_9BACT</name>
<organism evidence="1 2">
    <name type="scientific">Candidatus Acidiferrum panamense</name>
    <dbReference type="NCBI Taxonomy" id="2741543"/>
    <lineage>
        <taxon>Bacteria</taxon>
        <taxon>Pseudomonadati</taxon>
        <taxon>Acidobacteriota</taxon>
        <taxon>Terriglobia</taxon>
        <taxon>Candidatus Acidiferrales</taxon>
        <taxon>Candidatus Acidiferrum</taxon>
    </lineage>
</organism>
<comment type="caution">
    <text evidence="1">The sequence shown here is derived from an EMBL/GenBank/DDBJ whole genome shotgun (WGS) entry which is preliminary data.</text>
</comment>
<accession>A0A7V8SX15</accession>
<gene>
    <name evidence="1" type="ORF">HRJ53_12525</name>
</gene>
<dbReference type="AlphaFoldDB" id="A0A7V8SX15"/>
<reference evidence="1" key="1">
    <citation type="submission" date="2020-06" db="EMBL/GenBank/DDBJ databases">
        <title>Legume-microbial interactions unlock mineral nutrients during tropical forest succession.</title>
        <authorList>
            <person name="Epihov D.Z."/>
        </authorList>
    </citation>
    <scope>NUCLEOTIDE SEQUENCE [LARGE SCALE GENOMIC DNA]</scope>
    <source>
        <strain evidence="1">Pan2503</strain>
    </source>
</reference>
<dbReference type="EMBL" id="JACDQQ010001224">
    <property type="protein sequence ID" value="MBA0085815.1"/>
    <property type="molecule type" value="Genomic_DNA"/>
</dbReference>
<sequence length="103" mass="11737">MSEMLFVVNKNDFHHEDRFNGVDYQFPPGQKVMLSAEAAAHMFGLGVPDKTSVMHRKGWAFKYDPDRKTFVEDTDAVTKLKNFVFTRAKLVESPAEETPVGEK</sequence>
<dbReference type="Proteomes" id="UP000567293">
    <property type="component" value="Unassembled WGS sequence"/>
</dbReference>
<evidence type="ECO:0000313" key="2">
    <source>
        <dbReference type="Proteomes" id="UP000567293"/>
    </source>
</evidence>